<keyword evidence="7 12" id="KW-0472">Membrane</keyword>
<protein>
    <recommendedName>
        <fullName evidence="10">Regulator of SigK</fullName>
    </recommendedName>
    <alternativeName>
        <fullName evidence="9">Sigma-K anti-sigma factor RskA</fullName>
    </alternativeName>
</protein>
<dbReference type="Proteomes" id="UP001144396">
    <property type="component" value="Unassembled WGS sequence"/>
</dbReference>
<keyword evidence="3" id="KW-1003">Cell membrane</keyword>
<proteinExistence type="predicted"/>
<dbReference type="PANTHER" id="PTHR37461:SF1">
    <property type="entry name" value="ANTI-SIGMA-K FACTOR RSKA"/>
    <property type="match status" value="1"/>
</dbReference>
<name>A0A9W6CRX0_9MICO</name>
<accession>A0A9W6CRX0</accession>
<evidence type="ECO:0000256" key="3">
    <source>
        <dbReference type="ARBA" id="ARBA00022475"/>
    </source>
</evidence>
<dbReference type="PANTHER" id="PTHR37461">
    <property type="entry name" value="ANTI-SIGMA-K FACTOR RSKA"/>
    <property type="match status" value="1"/>
</dbReference>
<evidence type="ECO:0000256" key="12">
    <source>
        <dbReference type="SAM" id="Phobius"/>
    </source>
</evidence>
<evidence type="ECO:0000256" key="6">
    <source>
        <dbReference type="ARBA" id="ARBA00023015"/>
    </source>
</evidence>
<dbReference type="EMBL" id="BSDP01000001">
    <property type="protein sequence ID" value="GLI27806.1"/>
    <property type="molecule type" value="Genomic_DNA"/>
</dbReference>
<dbReference type="InterPro" id="IPR051474">
    <property type="entry name" value="Anti-sigma-K/W_factor"/>
</dbReference>
<evidence type="ECO:0000256" key="4">
    <source>
        <dbReference type="ARBA" id="ARBA00022692"/>
    </source>
</evidence>
<evidence type="ECO:0000256" key="10">
    <source>
        <dbReference type="ARBA" id="ARBA00030803"/>
    </source>
</evidence>
<feature type="transmembrane region" description="Helical" evidence="12">
    <location>
        <begin position="135"/>
        <end position="159"/>
    </location>
</feature>
<evidence type="ECO:0000256" key="2">
    <source>
        <dbReference type="ARBA" id="ARBA00004236"/>
    </source>
</evidence>
<evidence type="ECO:0000313" key="14">
    <source>
        <dbReference type="EMBL" id="GLI27806.1"/>
    </source>
</evidence>
<dbReference type="AlphaFoldDB" id="A0A9W6CRX0"/>
<keyword evidence="5 12" id="KW-1133">Transmembrane helix</keyword>
<dbReference type="GO" id="GO:0016989">
    <property type="term" value="F:sigma factor antagonist activity"/>
    <property type="evidence" value="ECO:0007669"/>
    <property type="project" value="TreeGrafter"/>
</dbReference>
<evidence type="ECO:0000256" key="7">
    <source>
        <dbReference type="ARBA" id="ARBA00023136"/>
    </source>
</evidence>
<evidence type="ECO:0000256" key="1">
    <source>
        <dbReference type="ARBA" id="ARBA00004167"/>
    </source>
</evidence>
<dbReference type="InterPro" id="IPR041916">
    <property type="entry name" value="Anti_sigma_zinc_sf"/>
</dbReference>
<comment type="subcellular location">
    <subcellularLocation>
        <location evidence="2">Cell membrane</location>
    </subcellularLocation>
    <subcellularLocation>
        <location evidence="1">Membrane</location>
        <topology evidence="1">Single-pass membrane protein</topology>
    </subcellularLocation>
</comment>
<feature type="region of interest" description="Disordered" evidence="11">
    <location>
        <begin position="77"/>
        <end position="96"/>
    </location>
</feature>
<dbReference type="GO" id="GO:0005886">
    <property type="term" value="C:plasma membrane"/>
    <property type="evidence" value="ECO:0007669"/>
    <property type="project" value="UniProtKB-SubCell"/>
</dbReference>
<organism evidence="14 15">
    <name type="scientific">Agromyces rhizosphaerae</name>
    <dbReference type="NCBI Taxonomy" id="88374"/>
    <lineage>
        <taxon>Bacteria</taxon>
        <taxon>Bacillati</taxon>
        <taxon>Actinomycetota</taxon>
        <taxon>Actinomycetes</taxon>
        <taxon>Micrococcales</taxon>
        <taxon>Microbacteriaceae</taxon>
        <taxon>Agromyces</taxon>
    </lineage>
</organism>
<evidence type="ECO:0000256" key="9">
    <source>
        <dbReference type="ARBA" id="ARBA00029829"/>
    </source>
</evidence>
<keyword evidence="6" id="KW-0805">Transcription regulation</keyword>
<comment type="caution">
    <text evidence="14">The sequence shown here is derived from an EMBL/GenBank/DDBJ whole genome shotgun (WGS) entry which is preliminary data.</text>
</comment>
<dbReference type="GO" id="GO:0006417">
    <property type="term" value="P:regulation of translation"/>
    <property type="evidence" value="ECO:0007669"/>
    <property type="project" value="TreeGrafter"/>
</dbReference>
<keyword evidence="4 12" id="KW-0812">Transmembrane</keyword>
<keyword evidence="8" id="KW-0804">Transcription</keyword>
<feature type="region of interest" description="Disordered" evidence="11">
    <location>
        <begin position="106"/>
        <end position="129"/>
    </location>
</feature>
<reference evidence="14" key="1">
    <citation type="submission" date="2022-12" db="EMBL/GenBank/DDBJ databases">
        <title>Reference genome sequencing for broad-spectrum identification of bacterial and archaeal isolates by mass spectrometry.</title>
        <authorList>
            <person name="Sekiguchi Y."/>
            <person name="Tourlousse D.M."/>
        </authorList>
    </citation>
    <scope>NUCLEOTIDE SEQUENCE</scope>
    <source>
        <strain evidence="14">14</strain>
    </source>
</reference>
<dbReference type="Pfam" id="PF10099">
    <property type="entry name" value="RskA_C"/>
    <property type="match status" value="1"/>
</dbReference>
<dbReference type="RefSeq" id="WP_281884649.1">
    <property type="nucleotide sequence ID" value="NZ_BSDP01000001.1"/>
</dbReference>
<dbReference type="Gene3D" id="1.10.10.1320">
    <property type="entry name" value="Anti-sigma factor, zinc-finger domain"/>
    <property type="match status" value="1"/>
</dbReference>
<gene>
    <name evidence="14" type="ORF">ARHIZOSPH14_20480</name>
</gene>
<evidence type="ECO:0000256" key="8">
    <source>
        <dbReference type="ARBA" id="ARBA00023163"/>
    </source>
</evidence>
<evidence type="ECO:0000256" key="11">
    <source>
        <dbReference type="SAM" id="MobiDB-lite"/>
    </source>
</evidence>
<evidence type="ECO:0000256" key="5">
    <source>
        <dbReference type="ARBA" id="ARBA00022989"/>
    </source>
</evidence>
<feature type="compositionally biased region" description="Low complexity" evidence="11">
    <location>
        <begin position="106"/>
        <end position="123"/>
    </location>
</feature>
<keyword evidence="15" id="KW-1185">Reference proteome</keyword>
<sequence length="280" mass="27919">MTDRDREELEALAAAGALDALDDEERAALEAARDADDGLDGRANEYDEVAAALGAAAEPVAPPPAMRDALLARIAQTPQVRADGATPAPDAPEAEAAAPIHAAPVTPEQPAPAAADAPRGGPAQERARSRWGVRAATAVAAVAAASALLVAGIALGGGFSGPAETPESVVAEISAAPDARRQSVQSSDGATATLVWSDELDRTALLVDELPALGDDETYEAWVITDAGIAAAGLFAAGDGVTVHLIESAPAGATIGVTVEPAGGSDQPTTEPIIVIPTNA</sequence>
<evidence type="ECO:0000259" key="13">
    <source>
        <dbReference type="Pfam" id="PF10099"/>
    </source>
</evidence>
<evidence type="ECO:0000313" key="15">
    <source>
        <dbReference type="Proteomes" id="UP001144396"/>
    </source>
</evidence>
<feature type="domain" description="Anti-sigma K factor RskA C-terminal" evidence="13">
    <location>
        <begin position="140"/>
        <end position="273"/>
    </location>
</feature>
<dbReference type="InterPro" id="IPR018764">
    <property type="entry name" value="RskA_C"/>
</dbReference>